<evidence type="ECO:0000256" key="3">
    <source>
        <dbReference type="ARBA" id="ARBA00022692"/>
    </source>
</evidence>
<feature type="domain" description="Piezo THU9 and anchor" evidence="10">
    <location>
        <begin position="2443"/>
        <end position="2699"/>
    </location>
</feature>
<feature type="domain" description="Piezo transmembrane helical unit" evidence="9">
    <location>
        <begin position="1911"/>
        <end position="2056"/>
    </location>
</feature>
<gene>
    <name evidence="11" type="ORF">PGLA2088_LOCUS868</name>
</gene>
<dbReference type="InterPro" id="IPR056770">
    <property type="entry name" value="Piezo_THU9_anchor"/>
</dbReference>
<evidence type="ECO:0000256" key="7">
    <source>
        <dbReference type="SAM" id="Phobius"/>
    </source>
</evidence>
<feature type="transmembrane region" description="Helical" evidence="7">
    <location>
        <begin position="513"/>
        <end position="531"/>
    </location>
</feature>
<feature type="compositionally biased region" description="Low complexity" evidence="6">
    <location>
        <begin position="390"/>
        <end position="404"/>
    </location>
</feature>
<feature type="transmembrane region" description="Helical" evidence="7">
    <location>
        <begin position="1255"/>
        <end position="1276"/>
    </location>
</feature>
<feature type="transmembrane region" description="Helical" evidence="7">
    <location>
        <begin position="158"/>
        <end position="176"/>
    </location>
</feature>
<feature type="transmembrane region" description="Helical" evidence="7">
    <location>
        <begin position="573"/>
        <end position="599"/>
    </location>
</feature>
<feature type="compositionally biased region" description="Low complexity" evidence="6">
    <location>
        <begin position="1076"/>
        <end position="1092"/>
    </location>
</feature>
<comment type="caution">
    <text evidence="11">The sequence shown here is derived from an EMBL/GenBank/DDBJ whole genome shotgun (WGS) entry which is preliminary data.</text>
</comment>
<feature type="region of interest" description="Disordered" evidence="6">
    <location>
        <begin position="2208"/>
        <end position="2238"/>
    </location>
</feature>
<evidence type="ECO:0000259" key="8">
    <source>
        <dbReference type="Pfam" id="PF12166"/>
    </source>
</evidence>
<feature type="transmembrane region" description="Helical" evidence="7">
    <location>
        <begin position="244"/>
        <end position="260"/>
    </location>
</feature>
<dbReference type="InterPro" id="IPR031334">
    <property type="entry name" value="Piezo_cap_dom"/>
</dbReference>
<feature type="transmembrane region" description="Helical" evidence="7">
    <location>
        <begin position="680"/>
        <end position="700"/>
    </location>
</feature>
<dbReference type="EMBL" id="CAJNNW010000619">
    <property type="protein sequence ID" value="CAE8629442.1"/>
    <property type="molecule type" value="Genomic_DNA"/>
</dbReference>
<dbReference type="GO" id="GO:0050982">
    <property type="term" value="P:detection of mechanical stimulus"/>
    <property type="evidence" value="ECO:0007669"/>
    <property type="project" value="TreeGrafter"/>
</dbReference>
<feature type="region of interest" description="Disordered" evidence="6">
    <location>
        <begin position="1"/>
        <end position="24"/>
    </location>
</feature>
<dbReference type="GO" id="GO:0042391">
    <property type="term" value="P:regulation of membrane potential"/>
    <property type="evidence" value="ECO:0007669"/>
    <property type="project" value="TreeGrafter"/>
</dbReference>
<feature type="region of interest" description="Disordered" evidence="6">
    <location>
        <begin position="758"/>
        <end position="786"/>
    </location>
</feature>
<dbReference type="PANTHER" id="PTHR13167">
    <property type="entry name" value="PIEZO-TYPE MECHANOSENSITIVE ION CHANNEL COMPONENT"/>
    <property type="match status" value="1"/>
</dbReference>
<evidence type="ECO:0000256" key="1">
    <source>
        <dbReference type="ARBA" id="ARBA00004141"/>
    </source>
</evidence>
<evidence type="ECO:0000313" key="11">
    <source>
        <dbReference type="EMBL" id="CAE8629442.1"/>
    </source>
</evidence>
<dbReference type="GO" id="GO:0005261">
    <property type="term" value="F:monoatomic cation channel activity"/>
    <property type="evidence" value="ECO:0007669"/>
    <property type="project" value="TreeGrafter"/>
</dbReference>
<feature type="region of interest" description="Disordered" evidence="6">
    <location>
        <begin position="1064"/>
        <end position="1114"/>
    </location>
</feature>
<keyword evidence="3 7" id="KW-0812">Transmembrane</keyword>
<evidence type="ECO:0008006" key="13">
    <source>
        <dbReference type="Google" id="ProtNLM"/>
    </source>
</evidence>
<feature type="transmembrane region" description="Helical" evidence="7">
    <location>
        <begin position="2440"/>
        <end position="2459"/>
    </location>
</feature>
<feature type="transmembrane region" description="Helical" evidence="7">
    <location>
        <begin position="1185"/>
        <end position="1203"/>
    </location>
</feature>
<dbReference type="PANTHER" id="PTHR13167:SF25">
    <property type="entry name" value="PIEZO-TYPE MECHANOSENSITIVE ION CHANNEL COMPONENT"/>
    <property type="match status" value="1"/>
</dbReference>
<feature type="compositionally biased region" description="Polar residues" evidence="6">
    <location>
        <begin position="378"/>
        <end position="389"/>
    </location>
</feature>
<feature type="transmembrane region" description="Helical" evidence="7">
    <location>
        <begin position="96"/>
        <end position="114"/>
    </location>
</feature>
<feature type="region of interest" description="Disordered" evidence="6">
    <location>
        <begin position="366"/>
        <end position="404"/>
    </location>
</feature>
<feature type="transmembrane region" description="Helical" evidence="7">
    <location>
        <begin position="1480"/>
        <end position="1497"/>
    </location>
</feature>
<feature type="transmembrane region" description="Helical" evidence="7">
    <location>
        <begin position="2680"/>
        <end position="2701"/>
    </location>
</feature>
<proteinExistence type="inferred from homology"/>
<evidence type="ECO:0000259" key="9">
    <source>
        <dbReference type="Pfam" id="PF23188"/>
    </source>
</evidence>
<keyword evidence="4 7" id="KW-1133">Transmembrane helix</keyword>
<organism evidence="11 12">
    <name type="scientific">Polarella glacialis</name>
    <name type="common">Dinoflagellate</name>
    <dbReference type="NCBI Taxonomy" id="89957"/>
    <lineage>
        <taxon>Eukaryota</taxon>
        <taxon>Sar</taxon>
        <taxon>Alveolata</taxon>
        <taxon>Dinophyceae</taxon>
        <taxon>Suessiales</taxon>
        <taxon>Suessiaceae</taxon>
        <taxon>Polarella</taxon>
    </lineage>
</organism>
<evidence type="ECO:0000256" key="2">
    <source>
        <dbReference type="ARBA" id="ARBA00007821"/>
    </source>
</evidence>
<reference evidence="11" key="1">
    <citation type="submission" date="2021-02" db="EMBL/GenBank/DDBJ databases">
        <authorList>
            <person name="Dougan E. K."/>
            <person name="Rhodes N."/>
            <person name="Thang M."/>
            <person name="Chan C."/>
        </authorList>
    </citation>
    <scope>NUCLEOTIDE SEQUENCE</scope>
</reference>
<feature type="transmembrane region" description="Helical" evidence="7">
    <location>
        <begin position="837"/>
        <end position="854"/>
    </location>
</feature>
<feature type="transmembrane region" description="Helical" evidence="7">
    <location>
        <begin position="188"/>
        <end position="208"/>
    </location>
</feature>
<feature type="transmembrane region" description="Helical" evidence="7">
    <location>
        <begin position="1320"/>
        <end position="1338"/>
    </location>
</feature>
<comment type="similarity">
    <text evidence="2">Belongs to the PIEZO (TC 1.A.75) family.</text>
</comment>
<feature type="transmembrane region" description="Helical" evidence="7">
    <location>
        <begin position="1133"/>
        <end position="1155"/>
    </location>
</feature>
<feature type="transmembrane region" description="Helical" evidence="7">
    <location>
        <begin position="651"/>
        <end position="668"/>
    </location>
</feature>
<protein>
    <recommendedName>
        <fullName evidence="13">Piezo non-specific cation channel R-Ras-binding domain-containing protein</fullName>
    </recommendedName>
</protein>
<sequence>MAEPPSNGDAASEDFLGGDRQPPRQRRVEIQVSEDFVDHPQPLLRNLPRLPRLSRNLQGKAVLRRGTPLNQANATVLWGLATQLSSRWLRSIWQKMAYHFWLPLLGLVAVGSAFMAPALWIGVFDLLIGITLLHARALQDWVQISSPVQGGALSWHKVEQFLAAASIIVSIVTIAFRVVENRYGRDTWLYDIVFVAVSCIGAACAMCVPRQTGLAPLGKVPASLVLVLSCSAATLAPAPSFASLPYVLLFLGLLASISRSSGIYPLHFSTRLCLLLLTTIHLGCLLGLAFYGPDSPKAVVAFFGKVGRMVITLQQDGAMFCYSSSASNDRNDELCDGRAPYFWPTCQLSALMLLHFVLTNLDAGRPANKSSRKRESSSDLGDQPTLQTDASSRSLVSRQSSSASQGQETSATLYSGANLFWPKRALRGAFIICMLSYSIAFPSLLTLPLLLLSFNAASLSTATPWRRVLRSFERSPPCSFSPGSLGQRLCSCIRFQSPEEKEAHPGVSGKQAVMGYTAFLFFVVYLFNVVSGGKLGLQAGLASDVPTEQGVWRDHQAWAPGIGFYDYGEPDNAAAFAFFPQALLLTCMTLLKVLLSRLNEGKLLADSRMLGLASELAQRFWANAISANAPELAIAASFCLCAALLGCHGGYSSGVIVVYVAVISLLLLSRTDRRGQPKLWLFLQLLSQFGTVLEVLIYVLGFPANTWPDRVIPRFTCLELVTRVAPNLALSAVAWGQRSRALELERLREARSRWAAEDTAASSVGAESPSLPPTPSSNDNSNSNNSNNRGFDFSSGAIFREPGSAWKRVKGWVEELLTLSVLVLALVTALIPPTDVHSLLLLATVGPALLLYNLEEQRERYLLKGLQAVRLLTTLLVFLRVVAASPLLPLPDDSTWAVSWIELGVSRPVADPPLKLVMLGITASAARLAMIALEAAKARAELTDTKEEEEGAQDPAAPEVPGSDLEHGQVGAGPGVAPVAGFQGAPSQASAEWLFGHESADEDEVLDEKAPVISPGTKELSEDSVAPEGIRPSLRPRVVQLDSDLMDDSNIDVEVTFTVHEELQLDGEQPCPPPLGLSTSRRTQSSQGSTSQDEVEGDPNSVRQSTEVKRRSSSQKWHWKKPRFEERLLRRGVARWMPVQAHCYLSALLLIVIFSTSISEVTMLNCLNVLVVISLCGWSQRWVQVGNVFSITTVFIMLLQYIARFKSVTAGRWIHLIGLEWSTRQVIGHCFILALCILQKQLWHRGRSSKPRHTVCPLWISHHADMFGFLVLLVVAVIRRHAWAPLIALGAAPWMIYEELRRNREQTSLTFESKKRWLRWFRVVLVLSLVGEVTYRLIRIFDTETWASSFYAKLCQDFWLPERHDECMNEWLSWLNATSETDSSNVLMIIEFCALFMLGCTQQLLDNVEKVSHRERPEQLHRKLMVMHWWPVSVLLTTFSLSLHGGTLLGASQLVLLFGIAFNSGASLEIRRRWVWRARMCAWVFLFVGLWMQSPVAPCSRAACTGGVHQVFMTGKECERLEGLDFAVSGTEASTRRCLAGDPEALGHDTPLTLTAQIIGLKRSRGRTLWDGLQALLWSQLGHLTLVIFTATVQLRIYSSETYARHLEKAFIQEPRRLIIVRARRYVHEFYCRLGLEETASLQRRRALRTKLRTTMRKISQILAGAASLSNRSNTRSIDDDMFLSPLRQDVELRQIAVEEMQISGGLSQEVAQKLFTMFGGHVELCKQYYHLLEEVTVGSLQPDGPLLELQVESLLRRLKKLELAKSLTAPQKQKQKEKEKQKLLEKLSTSRSKGSSIRAITSKTSSMVTQASSLSAGPNKAPPSFTDRQLDKAKSVLEDLRLWWDYFKRSQTLAKLMSDLAFVGVDELNFKLRSPAMAATEELAEHRFGNSPVRILWKLTLSNMLPIISVACSLAFLSNRSILDMIRLFLVFFVGLRRYPFPPSAFWTALKFYSAVLLLLRTAYDVPVLCAELQPRIWTKDSENPGLSWEPQQTFAWCPAPAMTRVGFDVILGVYKRSTADSLVPNTSWFAVVWADHLCLWAIVLHQWVLKRTGTADHVQFDRDLELPYLSELPEDGEESLAPGAEEQVEAGQDAHGGLGHSCTGVESITSLDDSVTPATGFRSQLLLVSDRVAETVPRAAKLAIDAAGQMKAQVGRLQALSIFSPDEVQERSQSFQALHVSLVDAAAKHRDNYIIEFVQTEQKAQQRLKETHAAASTQGSPGESLDDSEAVEETARLEEASFRSAGVDLPSAPGAESLEGDRAVQAPFLHHVAELKDASVSWVTNSLRSVLSSLTRHDTHTGFAEPLLSGRHLPLLVVRIRDAGDEDERRRRAGVRIYVAAIWWLAVRKRKMARIRCLKAHQLVKMTQDYSEEAEVVLCERCNRVVRQKSDANIVHWACHICAYHVCDDCVKAFLQADLVMGKQTSISQVDRRQRPGISLYLLKYSLGIALFTYALINNKAVVKQEERSFSESLQASSFSVPTLILVVLHLMLLIIDRIVLKAHYRFRDRSFQLTCMEFANLALLIAEFVALHVYVISLMANASNPLEARMSLFEDPQLCVYYVGLLLYFGVCLTQSKHGMPAVDREVLRPIAPPSNSGIIYEKIQYYGFVIHGLLPFVDDLRVIIDWTIVPTSLDLWMYFKVEDAHTMLYKTRHAMLTRRQSFFAEKRDGCEKIYNGWLLILIIIFVILFPIIIFSPISPFPNSVLIDGALLGLDMTVASSCVDVAQPVGSVCRRISVNVFESPVSQILEYNASRRKDYFQDFPRLNTDVDIEDVAWPWESKAAFDVSPSASEEIARLLEGAFHGGPPVTVAFHLRSRITRGLIGSAIRTSTACFCAPSDRCAKMGASPNDWPLGVVPCGLDLKAAEKGLNATRRWWSSFESLNSSLTGVSGGLQNFFGSGSSQNNSNNTDNTKNTNNNNTNTTNNNSNNNAQRFADAHFLKLDDLWSTRVWLNANTMKDKASPQGIVLGLAPRYAARTVYEAEDRRWALLFLSSNNSNAQALQTTAELDRSVTVGSVLSGESAYSSAIGLYIAVVLVAGQYLRGAFQDSSKRTIYEEIPDVEVFLDLVTAVKLAREHKDLRTEFQLYYCLMKVLRSTNILLSHGGYEPSGYGVGRTDECLDENVEPRRIQDSNIPVVYRM</sequence>
<dbReference type="Pfam" id="PF12166">
    <property type="entry name" value="Piezo_cap"/>
    <property type="match status" value="1"/>
</dbReference>
<dbReference type="GO" id="GO:0008381">
    <property type="term" value="F:mechanosensitive monoatomic ion channel activity"/>
    <property type="evidence" value="ECO:0007669"/>
    <property type="project" value="InterPro"/>
</dbReference>
<evidence type="ECO:0000256" key="5">
    <source>
        <dbReference type="ARBA" id="ARBA00023136"/>
    </source>
</evidence>
<dbReference type="Pfam" id="PF24874">
    <property type="entry name" value="Piezo_THU9_anchor"/>
    <property type="match status" value="1"/>
</dbReference>
<name>A0A813GSG5_POLGL</name>
<feature type="transmembrane region" description="Helical" evidence="7">
    <location>
        <begin position="2563"/>
        <end position="2579"/>
    </location>
</feature>
<dbReference type="InterPro" id="IPR027272">
    <property type="entry name" value="Piezo"/>
</dbReference>
<dbReference type="Pfam" id="PF23188">
    <property type="entry name" value="THU_Piezo1"/>
    <property type="match status" value="1"/>
</dbReference>
<dbReference type="GO" id="GO:0016020">
    <property type="term" value="C:membrane"/>
    <property type="evidence" value="ECO:0007669"/>
    <property type="project" value="UniProtKB-SubCell"/>
</dbReference>
<feature type="compositionally biased region" description="Basic and acidic residues" evidence="6">
    <location>
        <begin position="1775"/>
        <end position="1786"/>
    </location>
</feature>
<feature type="domain" description="Piezo non-specific cation channel cap" evidence="8">
    <location>
        <begin position="2921"/>
        <end position="3106"/>
    </location>
</feature>
<feature type="region of interest" description="Disordered" evidence="6">
    <location>
        <begin position="1000"/>
        <end position="1031"/>
    </location>
</feature>
<feature type="transmembrane region" description="Helical" evidence="7">
    <location>
        <begin position="1449"/>
        <end position="1468"/>
    </location>
</feature>
<feature type="region of interest" description="Disordered" evidence="6">
    <location>
        <begin position="941"/>
        <end position="983"/>
    </location>
</feature>
<feature type="transmembrane region" description="Helical" evidence="7">
    <location>
        <begin position="425"/>
        <end position="441"/>
    </location>
</feature>
<comment type="subcellular location">
    <subcellularLocation>
        <location evidence="1">Membrane</location>
        <topology evidence="1">Multi-pass membrane protein</topology>
    </subcellularLocation>
</comment>
<evidence type="ECO:0000259" key="10">
    <source>
        <dbReference type="Pfam" id="PF24874"/>
    </source>
</evidence>
<dbReference type="InterPro" id="IPR056768">
    <property type="entry name" value="THU_Piezo"/>
</dbReference>
<evidence type="ECO:0000313" key="12">
    <source>
        <dbReference type="Proteomes" id="UP000626109"/>
    </source>
</evidence>
<feature type="transmembrane region" description="Helical" evidence="7">
    <location>
        <begin position="272"/>
        <end position="292"/>
    </location>
</feature>
<feature type="transmembrane region" description="Helical" evidence="7">
    <location>
        <begin position="2524"/>
        <end position="2543"/>
    </location>
</feature>
<feature type="compositionally biased region" description="Low complexity" evidence="6">
    <location>
        <begin position="776"/>
        <end position="786"/>
    </location>
</feature>
<feature type="transmembrane region" description="Helical" evidence="7">
    <location>
        <begin position="2479"/>
        <end position="2503"/>
    </location>
</feature>
<feature type="region of interest" description="Disordered" evidence="6">
    <location>
        <begin position="2901"/>
        <end position="2934"/>
    </location>
</feature>
<feature type="compositionally biased region" description="Low complexity" evidence="6">
    <location>
        <begin position="2908"/>
        <end position="2934"/>
    </location>
</feature>
<accession>A0A813GSG5</accession>
<evidence type="ECO:0000256" key="4">
    <source>
        <dbReference type="ARBA" id="ARBA00022989"/>
    </source>
</evidence>
<evidence type="ECO:0000256" key="6">
    <source>
        <dbReference type="SAM" id="MobiDB-lite"/>
    </source>
</evidence>
<feature type="transmembrane region" description="Helical" evidence="7">
    <location>
        <begin position="1282"/>
        <end position="1300"/>
    </location>
</feature>
<feature type="compositionally biased region" description="Polar residues" evidence="6">
    <location>
        <begin position="1790"/>
        <end position="1805"/>
    </location>
</feature>
<dbReference type="Proteomes" id="UP000626109">
    <property type="component" value="Unassembled WGS sequence"/>
</dbReference>
<keyword evidence="5 7" id="KW-0472">Membrane</keyword>
<feature type="transmembrane region" description="Helical" evidence="7">
    <location>
        <begin position="812"/>
        <end position="831"/>
    </location>
</feature>
<feature type="region of interest" description="Disordered" evidence="6">
    <location>
        <begin position="1769"/>
        <end position="1805"/>
    </location>
</feature>
<dbReference type="GO" id="GO:0071260">
    <property type="term" value="P:cellular response to mechanical stimulus"/>
    <property type="evidence" value="ECO:0007669"/>
    <property type="project" value="TreeGrafter"/>
</dbReference>